<dbReference type="PANTHER" id="PTHR16288">
    <property type="entry name" value="WD40 REPEAT PROTEIN 4"/>
    <property type="match status" value="1"/>
</dbReference>
<dbReference type="InterPro" id="IPR036322">
    <property type="entry name" value="WD40_repeat_dom_sf"/>
</dbReference>
<evidence type="ECO:0000256" key="1">
    <source>
        <dbReference type="ARBA" id="ARBA00004123"/>
    </source>
</evidence>
<gene>
    <name evidence="8" type="ORF">BO71DRAFT_375495</name>
</gene>
<evidence type="ECO:0000256" key="6">
    <source>
        <dbReference type="HAMAP-Rule" id="MF_03056"/>
    </source>
</evidence>
<feature type="region of interest" description="Disordered" evidence="7">
    <location>
        <begin position="44"/>
        <end position="96"/>
    </location>
</feature>
<keyword evidence="8" id="KW-0489">Methyltransferase</keyword>
<dbReference type="GO" id="GO:0106004">
    <property type="term" value="P:tRNA (guanine-N7)-methylation"/>
    <property type="evidence" value="ECO:0007669"/>
    <property type="project" value="UniProtKB-UniRule"/>
</dbReference>
<accession>A0A319DGD5</accession>
<feature type="region of interest" description="Disordered" evidence="7">
    <location>
        <begin position="451"/>
        <end position="488"/>
    </location>
</feature>
<organism evidence="8 9">
    <name type="scientific">Aspergillus ellipticus CBS 707.79</name>
    <dbReference type="NCBI Taxonomy" id="1448320"/>
    <lineage>
        <taxon>Eukaryota</taxon>
        <taxon>Fungi</taxon>
        <taxon>Dikarya</taxon>
        <taxon>Ascomycota</taxon>
        <taxon>Pezizomycotina</taxon>
        <taxon>Eurotiomycetes</taxon>
        <taxon>Eurotiomycetidae</taxon>
        <taxon>Eurotiales</taxon>
        <taxon>Aspergillaceae</taxon>
        <taxon>Aspergillus</taxon>
        <taxon>Aspergillus subgen. Circumdati</taxon>
    </lineage>
</organism>
<comment type="subcellular location">
    <subcellularLocation>
        <location evidence="1 6">Nucleus</location>
    </subcellularLocation>
</comment>
<feature type="compositionally biased region" description="Basic residues" evidence="7">
    <location>
        <begin position="479"/>
        <end position="488"/>
    </location>
</feature>
<dbReference type="OrthoDB" id="339900at2759"/>
<keyword evidence="4 6" id="KW-0677">Repeat</keyword>
<evidence type="ECO:0000313" key="8">
    <source>
        <dbReference type="EMBL" id="PYH96399.1"/>
    </source>
</evidence>
<dbReference type="EMBL" id="KZ825838">
    <property type="protein sequence ID" value="PYH96399.1"/>
    <property type="molecule type" value="Genomic_DNA"/>
</dbReference>
<evidence type="ECO:0000256" key="3">
    <source>
        <dbReference type="ARBA" id="ARBA00022694"/>
    </source>
</evidence>
<comment type="function">
    <text evidence="6">Required for the formation of N(7)-methylguanine at position 46 (m7G46) in tRNA. In the complex, it is required to stabilize and induce conformational changes of the catalytic subunit.</text>
</comment>
<dbReference type="GO" id="GO:0043527">
    <property type="term" value="C:tRNA methyltransferase complex"/>
    <property type="evidence" value="ECO:0007669"/>
    <property type="project" value="TreeGrafter"/>
</dbReference>
<dbReference type="VEuPathDB" id="FungiDB:BO71DRAFT_375495"/>
<dbReference type="GO" id="GO:0005634">
    <property type="term" value="C:nucleus"/>
    <property type="evidence" value="ECO:0007669"/>
    <property type="project" value="UniProtKB-SubCell"/>
</dbReference>
<reference evidence="8 9" key="1">
    <citation type="submission" date="2018-02" db="EMBL/GenBank/DDBJ databases">
        <title>The genomes of Aspergillus section Nigri reveals drivers in fungal speciation.</title>
        <authorList>
            <consortium name="DOE Joint Genome Institute"/>
            <person name="Vesth T.C."/>
            <person name="Nybo J."/>
            <person name="Theobald S."/>
            <person name="Brandl J."/>
            <person name="Frisvad J.C."/>
            <person name="Nielsen K.F."/>
            <person name="Lyhne E.K."/>
            <person name="Kogle M.E."/>
            <person name="Kuo A."/>
            <person name="Riley R."/>
            <person name="Clum A."/>
            <person name="Nolan M."/>
            <person name="Lipzen A."/>
            <person name="Salamov A."/>
            <person name="Henrissat B."/>
            <person name="Wiebenga A."/>
            <person name="De vries R.P."/>
            <person name="Grigoriev I.V."/>
            <person name="Mortensen U.H."/>
            <person name="Andersen M.R."/>
            <person name="Baker S.E."/>
        </authorList>
    </citation>
    <scope>NUCLEOTIDE SEQUENCE [LARGE SCALE GENOMIC DNA]</scope>
    <source>
        <strain evidence="8 9">CBS 707.79</strain>
    </source>
</reference>
<dbReference type="Gene3D" id="2.130.10.10">
    <property type="entry name" value="YVTN repeat-like/Quinoprotein amine dehydrogenase"/>
    <property type="match status" value="1"/>
</dbReference>
<evidence type="ECO:0000256" key="2">
    <source>
        <dbReference type="ARBA" id="ARBA00022574"/>
    </source>
</evidence>
<keyword evidence="2 6" id="KW-0853">WD repeat</keyword>
<dbReference type="STRING" id="1448320.A0A319DGD5"/>
<feature type="compositionally biased region" description="Polar residues" evidence="7">
    <location>
        <begin position="71"/>
        <end position="90"/>
    </location>
</feature>
<dbReference type="PANTHER" id="PTHR16288:SF0">
    <property type="entry name" value="TRNA (GUANINE-N(7)-)-METHYLTRANSFERASE NON-CATALYTIC SUBUNIT WDR4"/>
    <property type="match status" value="1"/>
</dbReference>
<keyword evidence="9" id="KW-1185">Reference proteome</keyword>
<keyword evidence="8" id="KW-0808">Transferase</keyword>
<protein>
    <submittedName>
        <fullName evidence="8">tRNA methyltransferase</fullName>
    </submittedName>
</protein>
<evidence type="ECO:0000256" key="4">
    <source>
        <dbReference type="ARBA" id="ARBA00022737"/>
    </source>
</evidence>
<evidence type="ECO:0000256" key="5">
    <source>
        <dbReference type="ARBA" id="ARBA00023242"/>
    </source>
</evidence>
<name>A0A319DGD5_9EURO</name>
<dbReference type="InterPro" id="IPR015943">
    <property type="entry name" value="WD40/YVTN_repeat-like_dom_sf"/>
</dbReference>
<comment type="pathway">
    <text evidence="6">tRNA modification; N(7)-methylguanine-tRNA biosynthesis.</text>
</comment>
<evidence type="ECO:0000313" key="9">
    <source>
        <dbReference type="Proteomes" id="UP000247810"/>
    </source>
</evidence>
<dbReference type="Proteomes" id="UP000247810">
    <property type="component" value="Unassembled WGS sequence"/>
</dbReference>
<dbReference type="AlphaFoldDB" id="A0A319DGD5"/>
<dbReference type="GO" id="GO:0005829">
    <property type="term" value="C:cytosol"/>
    <property type="evidence" value="ECO:0007669"/>
    <property type="project" value="TreeGrafter"/>
</dbReference>
<evidence type="ECO:0000256" key="7">
    <source>
        <dbReference type="SAM" id="MobiDB-lite"/>
    </source>
</evidence>
<sequence length="488" mass="52904">MAANFQHPFQCLQFVERPSANLLVGSAGSKLYSYSAETGQQLATWPQAAASSDGAEAQSEQGPPEKKRRVSSGSRANEASFPAGQTSEKSQAPPAWSNIPILTSTSSGEYVVALTAEDKCIRVFQLQEDGTFVQLSERVMHKRPSAIIITSDDSTILCGDKFGDVYSLPLIPGDEPYVATRVPRGAKLSQPAATNLTVHTKGNLRALEQQQRLSSEAKAAEDKSGLAFEHNLLLGHVSLLTDIAYVSLPVDASSSKKRSYILTADRDEHIRVSRGLSQAHVIENYCLGHTSFISQLCVPHWAPEYLVSGGGDNYLLVWKWAEGRLLQKVPLVDQATEVAVHGIWAASFGDLRVVFVALLGSSCLQCFTLEADGTLNSQPHIQLSGNVLGLTSIEKDNTVLVSVDSIREPDSTQEWRVSPPSPSTVIEAFRVKSGTSLEWEPAATSVTETINSTGTSEVPATTADKQRKELNDSLYNLGHLRKRKGEDE</sequence>
<proteinExistence type="inferred from homology"/>
<keyword evidence="5 6" id="KW-0539">Nucleus</keyword>
<dbReference type="SUPFAM" id="SSF50978">
    <property type="entry name" value="WD40 repeat-like"/>
    <property type="match status" value="1"/>
</dbReference>
<dbReference type="InterPro" id="IPR028884">
    <property type="entry name" value="Trm82"/>
</dbReference>
<dbReference type="UniPathway" id="UPA00989"/>
<dbReference type="GO" id="GO:0008168">
    <property type="term" value="F:methyltransferase activity"/>
    <property type="evidence" value="ECO:0007669"/>
    <property type="project" value="UniProtKB-KW"/>
</dbReference>
<keyword evidence="3 6" id="KW-0819">tRNA processing</keyword>
<dbReference type="HAMAP" id="MF_03056">
    <property type="entry name" value="TRM82"/>
    <property type="match status" value="1"/>
</dbReference>
<comment type="similarity">
    <text evidence="6">Belongs to the WD repeat TRM82 family.</text>
</comment>